<gene>
    <name evidence="4" type="ORF">SAMN05421742_10445</name>
</gene>
<dbReference type="GO" id="GO:0005886">
    <property type="term" value="C:plasma membrane"/>
    <property type="evidence" value="ECO:0007669"/>
    <property type="project" value="TreeGrafter"/>
</dbReference>
<feature type="domain" description="AsmA" evidence="3">
    <location>
        <begin position="10"/>
        <end position="176"/>
    </location>
</feature>
<evidence type="ECO:0000256" key="1">
    <source>
        <dbReference type="SAM" id="MobiDB-lite"/>
    </source>
</evidence>
<feature type="region of interest" description="Disordered" evidence="1">
    <location>
        <begin position="130"/>
        <end position="153"/>
    </location>
</feature>
<dbReference type="InterPro" id="IPR007844">
    <property type="entry name" value="AsmA"/>
</dbReference>
<dbReference type="GO" id="GO:0090313">
    <property type="term" value="P:regulation of protein targeting to membrane"/>
    <property type="evidence" value="ECO:0007669"/>
    <property type="project" value="TreeGrafter"/>
</dbReference>
<name>A0A1G7Z9X5_9PROT</name>
<organism evidence="4 5">
    <name type="scientific">Roseospirillum parvum</name>
    <dbReference type="NCBI Taxonomy" id="83401"/>
    <lineage>
        <taxon>Bacteria</taxon>
        <taxon>Pseudomonadati</taxon>
        <taxon>Pseudomonadota</taxon>
        <taxon>Alphaproteobacteria</taxon>
        <taxon>Rhodospirillales</taxon>
        <taxon>Rhodospirillaceae</taxon>
        <taxon>Roseospirillum</taxon>
    </lineage>
</organism>
<keyword evidence="2" id="KW-0812">Transmembrane</keyword>
<evidence type="ECO:0000259" key="3">
    <source>
        <dbReference type="Pfam" id="PF05170"/>
    </source>
</evidence>
<keyword evidence="2" id="KW-1133">Transmembrane helix</keyword>
<evidence type="ECO:0000256" key="2">
    <source>
        <dbReference type="SAM" id="Phobius"/>
    </source>
</evidence>
<dbReference type="EMBL" id="FNCV01000004">
    <property type="protein sequence ID" value="SDH05407.1"/>
    <property type="molecule type" value="Genomic_DNA"/>
</dbReference>
<feature type="region of interest" description="Disordered" evidence="1">
    <location>
        <begin position="719"/>
        <end position="765"/>
    </location>
</feature>
<reference evidence="5" key="1">
    <citation type="submission" date="2016-10" db="EMBL/GenBank/DDBJ databases">
        <authorList>
            <person name="Varghese N."/>
            <person name="Submissions S."/>
        </authorList>
    </citation>
    <scope>NUCLEOTIDE SEQUENCE [LARGE SCALE GENOMIC DNA]</scope>
    <source>
        <strain evidence="5">930I</strain>
    </source>
</reference>
<dbReference type="STRING" id="83401.SAMN05421742_10445"/>
<dbReference type="Pfam" id="PF05170">
    <property type="entry name" value="AsmA"/>
    <property type="match status" value="2"/>
</dbReference>
<feature type="compositionally biased region" description="Low complexity" evidence="1">
    <location>
        <begin position="751"/>
        <end position="762"/>
    </location>
</feature>
<dbReference type="RefSeq" id="WP_092617621.1">
    <property type="nucleotide sequence ID" value="NZ_FNCV01000004.1"/>
</dbReference>
<sequence length="781" mass="78724">MRLGTPIKIAAGLGALVVVAVIAVVVVLMTIDVNQYKPEIVAEVEKATGRQLTIDGDLGLSIGLSPAIGVDGVTFANADWGSRPEMVKVGHFAAEVDLFSLLGGGITVNRLVLEDADILLETKADGSGNWAMGPAEAAPAETEAAPADSGEGGMSGLPAIRAVTIKNARLTYIDGTGGPGTELLIESLDAEADGLSGPLAVDLKAVFNQLPVTVVGDLPSVQALRSGGPLPMDVTIETAGATLKVSGSIADALQQKGIDLAIALSGEQIARLAELPQAAGMAVPVPALGPYDIKLAAKGDLPNLSIMGLDVELGEDGALFITAKGDVKNPMGPSGINVALAVKAEDLSALEQMGGDLSAVPPFEMAATVKDQGPAWALSDIVFKGAGSDLAGTALVDVSGARPKAEVDLTSEVLDLATLMPPAEDGAAAEPAARKDKVFPSDPLPFDLLKMADAKVKLAAGQLILPNKMPIHDLSVDLALDNGRLAIAPAEATLGDGRLTSNVVLDASSGSNAGLAVDVIGKQINAGKLVQAMSGEKLLTEGLTDVTVKLKGGGASVAALMGSLNGNLLIDTGEGRVHNRLLNWAGADVFNQLAEELNPFTEKREYTPMMCTVVNFKVTDGVAVTDQGIAFETDKMTVVSSGKINLGTEQLDMAVRPKAKSGTGIGAGKLAEMVRLNGTLANPGVGLDVAGAAKTAASVGAAVATGGISLLAQGLMERSSADPDPCATAKGVASTRPAAESDNSASGSPTDAVGDAASGAGKAAEDALKGVEEGLGGLFGN</sequence>
<protein>
    <recommendedName>
        <fullName evidence="3">AsmA domain-containing protein</fullName>
    </recommendedName>
</protein>
<evidence type="ECO:0000313" key="4">
    <source>
        <dbReference type="EMBL" id="SDH05407.1"/>
    </source>
</evidence>
<keyword evidence="5" id="KW-1185">Reference proteome</keyword>
<keyword evidence="2" id="KW-0472">Membrane</keyword>
<evidence type="ECO:0000313" key="5">
    <source>
        <dbReference type="Proteomes" id="UP000217076"/>
    </source>
</evidence>
<dbReference type="PANTHER" id="PTHR30441:SF4">
    <property type="entry name" value="PROTEIN ASMA"/>
    <property type="match status" value="1"/>
</dbReference>
<dbReference type="OrthoDB" id="225437at2"/>
<dbReference type="PANTHER" id="PTHR30441">
    <property type="entry name" value="DUF748 DOMAIN-CONTAINING PROTEIN"/>
    <property type="match status" value="1"/>
</dbReference>
<proteinExistence type="predicted"/>
<feature type="domain" description="AsmA" evidence="3">
    <location>
        <begin position="388"/>
        <end position="624"/>
    </location>
</feature>
<feature type="compositionally biased region" description="Low complexity" evidence="1">
    <location>
        <begin position="134"/>
        <end position="147"/>
    </location>
</feature>
<dbReference type="AlphaFoldDB" id="A0A1G7Z9X5"/>
<feature type="transmembrane region" description="Helical" evidence="2">
    <location>
        <begin position="12"/>
        <end position="31"/>
    </location>
</feature>
<dbReference type="InterPro" id="IPR052894">
    <property type="entry name" value="AsmA-related"/>
</dbReference>
<dbReference type="Proteomes" id="UP000217076">
    <property type="component" value="Unassembled WGS sequence"/>
</dbReference>
<accession>A0A1G7Z9X5</accession>